<sequence length="906" mass="102669">MSSDALSLPQVMLPKLHLPRLRTSIVEREALLACLDTTTERKLTLISAPAGYGKTTIASAWAASRNARQEHPVVAWMALDEGDNDPVRFWRYFILACQVIYPGVGQAALDLLQSSHQTQPDRLPGIMLTTLLNDLHGHSKVGTLILEDYHLIETPQLHNDLTSILDLPNSGLRLVLLTRSDPPFPLARLRASDELFELRVPDLRFTLEETSLFLERTLAHSLPLEVIQKLAERTEGWPVGVQLASLALRGHERTPEQFLSTFTGSHRHILEYLVQETLRKQSESLQTFLLQTSLLDRLTAPLCDAVSGRGDSAGVLDDLERANLFLQPLDDEQVWYRYHALFVEAMRHEAHKRLGDAEVYSCLSRASAWYEGENRLPEAIEVAMQAQDFPRMAALIARLVEPMGNYLEHQTLWRWFKVLPIETLHTQPGLGFLYATALLFTQDRHAPATRIRIETPLSIAEHHWHAEGNLARLAQIQSFRALVALWQEDYAESFRLARESLLHLPAHEVQWRGMSLLNVSMEELWLGRLDAAWNACTEARQLLASCEAISPMLAAIAAQAQINLLRGNLHQANMFYLQILQEVEKESAEEYWLDDKGEALLGLAHLSYEWNLLDQAEHEARKALTLGEQRKKEGLQVRALLLLACVTRQEEYMHAASALLARVRRPHLRRELLLEQAIIALTCDDQSTAQRWSTSRANDERALSYILDEREALTQARLLLAQKQTSEALSLLNTSLHHAREQGHTQRELEALILLALAHTMGTHQQEVAQRLLIQALEKAQPENYQRLFLDQGEPMRILLSATIRDVQQREHNYDRAMHPHIVAYARVLIQAFPEPETTPTNAALLSPQELRVLRLLAAGRSRPDIASELVVSINTVKTQVRSIYSKLNVSSRKDAYDAAQRLGLL</sequence>
<dbReference type="SUPFAM" id="SSF48452">
    <property type="entry name" value="TPR-like"/>
    <property type="match status" value="1"/>
</dbReference>
<protein>
    <recommendedName>
        <fullName evidence="4">HTH luxR-type domain-containing protein</fullName>
    </recommendedName>
</protein>
<dbReference type="PRINTS" id="PR00038">
    <property type="entry name" value="HTHLUXR"/>
</dbReference>
<dbReference type="PANTHER" id="PTHR44688:SF16">
    <property type="entry name" value="DNA-BINDING TRANSCRIPTIONAL ACTIVATOR DEVR_DOSR"/>
    <property type="match status" value="1"/>
</dbReference>
<dbReference type="EMBL" id="BNJF01000005">
    <property type="protein sequence ID" value="GHO49285.1"/>
    <property type="molecule type" value="Genomic_DNA"/>
</dbReference>
<proteinExistence type="predicted"/>
<dbReference type="InterPro" id="IPR036388">
    <property type="entry name" value="WH-like_DNA-bd_sf"/>
</dbReference>
<dbReference type="SUPFAM" id="SSF46894">
    <property type="entry name" value="C-terminal effector domain of the bipartite response regulators"/>
    <property type="match status" value="1"/>
</dbReference>
<evidence type="ECO:0000256" key="2">
    <source>
        <dbReference type="ARBA" id="ARBA00023125"/>
    </source>
</evidence>
<dbReference type="GO" id="GO:0006355">
    <property type="term" value="P:regulation of DNA-templated transcription"/>
    <property type="evidence" value="ECO:0007669"/>
    <property type="project" value="InterPro"/>
</dbReference>
<evidence type="ECO:0000256" key="3">
    <source>
        <dbReference type="ARBA" id="ARBA00023163"/>
    </source>
</evidence>
<dbReference type="PROSITE" id="PS50043">
    <property type="entry name" value="HTH_LUXR_2"/>
    <property type="match status" value="1"/>
</dbReference>
<comment type="caution">
    <text evidence="5">The sequence shown here is derived from an EMBL/GenBank/DDBJ whole genome shotgun (WGS) entry which is preliminary data.</text>
</comment>
<evidence type="ECO:0000313" key="6">
    <source>
        <dbReference type="Proteomes" id="UP000612362"/>
    </source>
</evidence>
<dbReference type="Pfam" id="PF00196">
    <property type="entry name" value="GerE"/>
    <property type="match status" value="1"/>
</dbReference>
<feature type="domain" description="HTH luxR-type" evidence="4">
    <location>
        <begin position="839"/>
        <end position="904"/>
    </location>
</feature>
<evidence type="ECO:0000259" key="4">
    <source>
        <dbReference type="PROSITE" id="PS50043"/>
    </source>
</evidence>
<evidence type="ECO:0000313" key="5">
    <source>
        <dbReference type="EMBL" id="GHO49285.1"/>
    </source>
</evidence>
<dbReference type="InterPro" id="IPR000792">
    <property type="entry name" value="Tscrpt_reg_LuxR_C"/>
</dbReference>
<dbReference type="SUPFAM" id="SSF52540">
    <property type="entry name" value="P-loop containing nucleoside triphosphate hydrolases"/>
    <property type="match status" value="1"/>
</dbReference>
<dbReference type="SMART" id="SM00421">
    <property type="entry name" value="HTH_LUXR"/>
    <property type="match status" value="1"/>
</dbReference>
<dbReference type="InterPro" id="IPR016032">
    <property type="entry name" value="Sig_transdc_resp-reg_C-effctor"/>
</dbReference>
<keyword evidence="6" id="KW-1185">Reference proteome</keyword>
<name>A0A8J3MVF7_9CHLR</name>
<dbReference type="InterPro" id="IPR027417">
    <property type="entry name" value="P-loop_NTPase"/>
</dbReference>
<keyword evidence="2" id="KW-0238">DNA-binding</keyword>
<dbReference type="Proteomes" id="UP000612362">
    <property type="component" value="Unassembled WGS sequence"/>
</dbReference>
<dbReference type="Pfam" id="PF25873">
    <property type="entry name" value="WHD_MalT"/>
    <property type="match status" value="1"/>
</dbReference>
<dbReference type="RefSeq" id="WP_220198427.1">
    <property type="nucleotide sequence ID" value="NZ_BNJF01000005.1"/>
</dbReference>
<dbReference type="Gene3D" id="1.25.40.10">
    <property type="entry name" value="Tetratricopeptide repeat domain"/>
    <property type="match status" value="1"/>
</dbReference>
<gene>
    <name evidence="5" type="ORF">KSX_74480</name>
</gene>
<dbReference type="InterPro" id="IPR059106">
    <property type="entry name" value="WHD_MalT"/>
</dbReference>
<dbReference type="Gene3D" id="3.40.50.300">
    <property type="entry name" value="P-loop containing nucleotide triphosphate hydrolases"/>
    <property type="match status" value="1"/>
</dbReference>
<evidence type="ECO:0000256" key="1">
    <source>
        <dbReference type="ARBA" id="ARBA00023015"/>
    </source>
</evidence>
<dbReference type="InterPro" id="IPR011990">
    <property type="entry name" value="TPR-like_helical_dom_sf"/>
</dbReference>
<dbReference type="GO" id="GO:0003677">
    <property type="term" value="F:DNA binding"/>
    <property type="evidence" value="ECO:0007669"/>
    <property type="project" value="UniProtKB-KW"/>
</dbReference>
<dbReference type="PANTHER" id="PTHR44688">
    <property type="entry name" value="DNA-BINDING TRANSCRIPTIONAL ACTIVATOR DEVR_DOSR"/>
    <property type="match status" value="1"/>
</dbReference>
<dbReference type="InterPro" id="IPR041617">
    <property type="entry name" value="TPR_MalT"/>
</dbReference>
<keyword evidence="3" id="KW-0804">Transcription</keyword>
<dbReference type="AlphaFoldDB" id="A0A8J3MVF7"/>
<organism evidence="5 6">
    <name type="scientific">Ktedonospora formicarum</name>
    <dbReference type="NCBI Taxonomy" id="2778364"/>
    <lineage>
        <taxon>Bacteria</taxon>
        <taxon>Bacillati</taxon>
        <taxon>Chloroflexota</taxon>
        <taxon>Ktedonobacteria</taxon>
        <taxon>Ktedonobacterales</taxon>
        <taxon>Ktedonobacteraceae</taxon>
        <taxon>Ktedonospora</taxon>
    </lineage>
</organism>
<dbReference type="Pfam" id="PF17874">
    <property type="entry name" value="TPR_MalT"/>
    <property type="match status" value="1"/>
</dbReference>
<accession>A0A8J3MVF7</accession>
<dbReference type="CDD" id="cd06170">
    <property type="entry name" value="LuxR_C_like"/>
    <property type="match status" value="1"/>
</dbReference>
<dbReference type="Gene3D" id="1.10.10.10">
    <property type="entry name" value="Winged helix-like DNA-binding domain superfamily/Winged helix DNA-binding domain"/>
    <property type="match status" value="1"/>
</dbReference>
<reference evidence="5" key="1">
    <citation type="submission" date="2020-10" db="EMBL/GenBank/DDBJ databases">
        <title>Taxonomic study of unclassified bacteria belonging to the class Ktedonobacteria.</title>
        <authorList>
            <person name="Yabe S."/>
            <person name="Wang C.M."/>
            <person name="Zheng Y."/>
            <person name="Sakai Y."/>
            <person name="Cavaletti L."/>
            <person name="Monciardini P."/>
            <person name="Donadio S."/>
        </authorList>
    </citation>
    <scope>NUCLEOTIDE SEQUENCE</scope>
    <source>
        <strain evidence="5">SOSP1-1</strain>
    </source>
</reference>
<keyword evidence="1" id="KW-0805">Transcription regulation</keyword>